<proteinExistence type="inferred from homology"/>
<evidence type="ECO:0000256" key="1">
    <source>
        <dbReference type="ARBA" id="ARBA00010528"/>
    </source>
</evidence>
<dbReference type="Proteomes" id="UP000230914">
    <property type="component" value="Unassembled WGS sequence"/>
</dbReference>
<dbReference type="HAMAP" id="MF_01328_B">
    <property type="entry name" value="Ribosomal_uL4_B"/>
    <property type="match status" value="1"/>
</dbReference>
<dbReference type="GO" id="GO:0006412">
    <property type="term" value="P:translation"/>
    <property type="evidence" value="ECO:0007669"/>
    <property type="project" value="UniProtKB-UniRule"/>
</dbReference>
<evidence type="ECO:0000256" key="7">
    <source>
        <dbReference type="HAMAP-Rule" id="MF_01328"/>
    </source>
</evidence>
<comment type="function">
    <text evidence="7">Forms part of the polypeptide exit tunnel.</text>
</comment>
<keyword evidence="2 7" id="KW-0699">rRNA-binding</keyword>
<comment type="caution">
    <text evidence="9">The sequence shown here is derived from an EMBL/GenBank/DDBJ whole genome shotgun (WGS) entry which is preliminary data.</text>
</comment>
<dbReference type="NCBIfam" id="TIGR03953">
    <property type="entry name" value="rplD_bact"/>
    <property type="match status" value="1"/>
</dbReference>
<reference evidence="9 10" key="1">
    <citation type="submission" date="2017-10" db="EMBL/GenBank/DDBJ databases">
        <title>Novel microbial diversity and functional potential in the marine mammal oral microbiome.</title>
        <authorList>
            <person name="Dudek N.K."/>
            <person name="Sun C.L."/>
            <person name="Burstein D."/>
            <person name="Kantor R.S."/>
            <person name="Aliaga Goltsman D.S."/>
            <person name="Bik E.M."/>
            <person name="Thomas B.C."/>
            <person name="Banfield J.F."/>
            <person name="Relman D.A."/>
        </authorList>
    </citation>
    <scope>NUCLEOTIDE SEQUENCE [LARGE SCALE GENOMIC DNA]</scope>
    <source>
        <strain evidence="9">DOLJORAL78_61_10</strain>
    </source>
</reference>
<comment type="similarity">
    <text evidence="1 7">Belongs to the universal ribosomal protein uL4 family.</text>
</comment>
<accession>A0A2G6KGF8</accession>
<dbReference type="GO" id="GO:1990904">
    <property type="term" value="C:ribonucleoprotein complex"/>
    <property type="evidence" value="ECO:0007669"/>
    <property type="project" value="UniProtKB-KW"/>
</dbReference>
<comment type="subunit">
    <text evidence="7">Part of the 50S ribosomal subunit.</text>
</comment>
<dbReference type="InterPro" id="IPR002136">
    <property type="entry name" value="Ribosomal_uL4"/>
</dbReference>
<dbReference type="GO" id="GO:0003735">
    <property type="term" value="F:structural constituent of ribosome"/>
    <property type="evidence" value="ECO:0007669"/>
    <property type="project" value="InterPro"/>
</dbReference>
<dbReference type="EMBL" id="PDSL01000007">
    <property type="protein sequence ID" value="PIE34754.1"/>
    <property type="molecule type" value="Genomic_DNA"/>
</dbReference>
<dbReference type="GO" id="GO:0005840">
    <property type="term" value="C:ribosome"/>
    <property type="evidence" value="ECO:0007669"/>
    <property type="project" value="UniProtKB-KW"/>
</dbReference>
<organism evidence="9 10">
    <name type="scientific">Ilumatobacter coccineus</name>
    <dbReference type="NCBI Taxonomy" id="467094"/>
    <lineage>
        <taxon>Bacteria</taxon>
        <taxon>Bacillati</taxon>
        <taxon>Actinomycetota</taxon>
        <taxon>Acidimicrobiia</taxon>
        <taxon>Acidimicrobiales</taxon>
        <taxon>Ilumatobacteraceae</taxon>
        <taxon>Ilumatobacter</taxon>
    </lineage>
</organism>
<evidence type="ECO:0000256" key="5">
    <source>
        <dbReference type="ARBA" id="ARBA00023274"/>
    </source>
</evidence>
<dbReference type="InterPro" id="IPR023574">
    <property type="entry name" value="Ribosomal_uL4_dom_sf"/>
</dbReference>
<gene>
    <name evidence="7" type="primary">rplD</name>
    <name evidence="9" type="ORF">CSA55_00190</name>
</gene>
<dbReference type="SUPFAM" id="SSF52166">
    <property type="entry name" value="Ribosomal protein L4"/>
    <property type="match status" value="1"/>
</dbReference>
<evidence type="ECO:0000313" key="9">
    <source>
        <dbReference type="EMBL" id="PIE34754.1"/>
    </source>
</evidence>
<evidence type="ECO:0000256" key="6">
    <source>
        <dbReference type="ARBA" id="ARBA00035244"/>
    </source>
</evidence>
<sequence length="295" mass="31384">MAQITLKNVSGGEVGTVELDDRTFGIQPNVPVMHQVVTAQLAARRSGTQSTKTRSEVRGGGSKPYRQKGTGNARQGSIRAPHFAGGGIALGPKPRSYRQKTPKKMISLALRSALSDRASQGKVIVIDQWGWDTPSTKTARKALAQLGVEGRVLVVVGRNEPAVALSFRNLPEVQLITPGELNAYDVLCNDVIVFSKDLLPVAADSAPSVDPAPAADAKVADEVVAGKWEGSVMADAEGNGPDTHPIKGNADSMLYHVPGSAFYDRTVAEVWFDTEANAEAAGFSKPKSQRKEDDK</sequence>
<dbReference type="AlphaFoldDB" id="A0A2G6KGF8"/>
<dbReference type="GO" id="GO:0019843">
    <property type="term" value="F:rRNA binding"/>
    <property type="evidence" value="ECO:0007669"/>
    <property type="project" value="UniProtKB-UniRule"/>
</dbReference>
<dbReference type="PANTHER" id="PTHR10746:SF6">
    <property type="entry name" value="LARGE RIBOSOMAL SUBUNIT PROTEIN UL4M"/>
    <property type="match status" value="1"/>
</dbReference>
<evidence type="ECO:0000256" key="4">
    <source>
        <dbReference type="ARBA" id="ARBA00022980"/>
    </source>
</evidence>
<evidence type="ECO:0000256" key="3">
    <source>
        <dbReference type="ARBA" id="ARBA00022884"/>
    </source>
</evidence>
<keyword evidence="4 7" id="KW-0689">Ribosomal protein</keyword>
<keyword evidence="3 7" id="KW-0694">RNA-binding</keyword>
<comment type="function">
    <text evidence="7">One of the primary rRNA binding proteins, this protein initially binds near the 5'-end of the 23S rRNA. It is important during the early stages of 50S assembly. It makes multiple contacts with different domains of the 23S rRNA in the assembled 50S subunit and ribosome.</text>
</comment>
<dbReference type="PANTHER" id="PTHR10746">
    <property type="entry name" value="50S RIBOSOMAL PROTEIN L4"/>
    <property type="match status" value="1"/>
</dbReference>
<dbReference type="FunFam" id="3.40.1370.10:FF:000004">
    <property type="entry name" value="50S ribosomal protein L4"/>
    <property type="match status" value="1"/>
</dbReference>
<evidence type="ECO:0000313" key="10">
    <source>
        <dbReference type="Proteomes" id="UP000230914"/>
    </source>
</evidence>
<dbReference type="Gene3D" id="3.40.1370.10">
    <property type="match status" value="1"/>
</dbReference>
<keyword evidence="5 7" id="KW-0687">Ribonucleoprotein</keyword>
<evidence type="ECO:0000256" key="2">
    <source>
        <dbReference type="ARBA" id="ARBA00022730"/>
    </source>
</evidence>
<protein>
    <recommendedName>
        <fullName evidence="6 7">Large ribosomal subunit protein uL4</fullName>
    </recommendedName>
</protein>
<evidence type="ECO:0000256" key="8">
    <source>
        <dbReference type="SAM" id="MobiDB-lite"/>
    </source>
</evidence>
<feature type="region of interest" description="Disordered" evidence="8">
    <location>
        <begin position="42"/>
        <end position="98"/>
    </location>
</feature>
<name>A0A2G6KGF8_9ACTN</name>
<dbReference type="InterPro" id="IPR013005">
    <property type="entry name" value="Ribosomal_uL4-like"/>
</dbReference>
<dbReference type="Pfam" id="PF00573">
    <property type="entry name" value="Ribosomal_L4"/>
    <property type="match status" value="1"/>
</dbReference>